<accession>A0A098VS06</accession>
<dbReference type="VEuPathDB" id="MicrosporidiaDB:DI09_30p200"/>
<dbReference type="AlphaFoldDB" id="A0A098VS06"/>
<keyword evidence="3" id="KW-1185">Reference proteome</keyword>
<comment type="caution">
    <text evidence="2">The sequence shown here is derived from an EMBL/GenBank/DDBJ whole genome shotgun (WGS) entry which is preliminary data.</text>
</comment>
<evidence type="ECO:0000256" key="1">
    <source>
        <dbReference type="SAM" id="MobiDB-lite"/>
    </source>
</evidence>
<reference evidence="2 3" key="1">
    <citation type="submission" date="2014-04" db="EMBL/GenBank/DDBJ databases">
        <title>A new species of microsporidia sheds light on the evolution of extreme parasitism.</title>
        <authorList>
            <person name="Haag K.L."/>
            <person name="James T.Y."/>
            <person name="Larsson R."/>
            <person name="Schaer T.M."/>
            <person name="Refardt D."/>
            <person name="Pombert J.-F."/>
            <person name="Ebert D."/>
        </authorList>
    </citation>
    <scope>NUCLEOTIDE SEQUENCE [LARGE SCALE GENOMIC DNA]</scope>
    <source>
        <strain evidence="2 3">UGP3</strain>
        <tissue evidence="2">Spores</tissue>
    </source>
</reference>
<proteinExistence type="predicted"/>
<dbReference type="Proteomes" id="UP000029725">
    <property type="component" value="Unassembled WGS sequence"/>
</dbReference>
<gene>
    <name evidence="2" type="ORF">DI09_30p200</name>
</gene>
<protein>
    <submittedName>
        <fullName evidence="2">Uncharacterized protein</fullName>
    </submittedName>
</protein>
<organism evidence="2 3">
    <name type="scientific">Mitosporidium daphniae</name>
    <dbReference type="NCBI Taxonomy" id="1485682"/>
    <lineage>
        <taxon>Eukaryota</taxon>
        <taxon>Fungi</taxon>
        <taxon>Fungi incertae sedis</taxon>
        <taxon>Microsporidia</taxon>
        <taxon>Mitosporidium</taxon>
    </lineage>
</organism>
<sequence>MNLPCEDPADMTGELSPPPLLINDGDEKPPIAPVDGSPVSAAMAAEPVGSRPGNEDAALVAPLAPNTNG</sequence>
<dbReference type="EMBL" id="JMKJ01000233">
    <property type="protein sequence ID" value="KGG51604.1"/>
    <property type="molecule type" value="Genomic_DNA"/>
</dbReference>
<dbReference type="HOGENOM" id="CLU_2776477_0_0_1"/>
<evidence type="ECO:0000313" key="3">
    <source>
        <dbReference type="Proteomes" id="UP000029725"/>
    </source>
</evidence>
<feature type="region of interest" description="Disordered" evidence="1">
    <location>
        <begin position="1"/>
        <end position="69"/>
    </location>
</feature>
<name>A0A098VS06_9MICR</name>
<dbReference type="RefSeq" id="XP_013238031.1">
    <property type="nucleotide sequence ID" value="XM_013382577.1"/>
</dbReference>
<evidence type="ECO:0000313" key="2">
    <source>
        <dbReference type="EMBL" id="KGG51604.1"/>
    </source>
</evidence>
<dbReference type="GeneID" id="25259511"/>